<organism evidence="2 4">
    <name type="scientific">Pseudomonas tohonis</name>
    <dbReference type="NCBI Taxonomy" id="2725477"/>
    <lineage>
        <taxon>Bacteria</taxon>
        <taxon>Pseudomonadati</taxon>
        <taxon>Pseudomonadota</taxon>
        <taxon>Gammaproteobacteria</taxon>
        <taxon>Pseudomonadales</taxon>
        <taxon>Pseudomonadaceae</taxon>
        <taxon>Pseudomonas</taxon>
    </lineage>
</organism>
<dbReference type="AlphaFoldDB" id="A0A6J4DYT9"/>
<accession>A0A6J4DYT9</accession>
<dbReference type="RefSeq" id="WP_173178878.1">
    <property type="nucleotide sequence ID" value="NZ_AP023189.1"/>
</dbReference>
<feature type="transmembrane region" description="Helical" evidence="1">
    <location>
        <begin position="44"/>
        <end position="61"/>
    </location>
</feature>
<dbReference type="Proteomes" id="UP000509383">
    <property type="component" value="Chromosome"/>
</dbReference>
<feature type="transmembrane region" description="Helical" evidence="1">
    <location>
        <begin position="82"/>
        <end position="104"/>
    </location>
</feature>
<evidence type="ECO:0008006" key="6">
    <source>
        <dbReference type="Google" id="ProtNLM"/>
    </source>
</evidence>
<dbReference type="EMBL" id="BQKM01000014">
    <property type="protein sequence ID" value="GJN54958.1"/>
    <property type="molecule type" value="Genomic_DNA"/>
</dbReference>
<gene>
    <name evidence="2" type="ORF">TUM18999_08830</name>
    <name evidence="3" type="ORF">TUM20286_47100</name>
</gene>
<keyword evidence="1" id="KW-0472">Membrane</keyword>
<feature type="transmembrane region" description="Helical" evidence="1">
    <location>
        <begin position="12"/>
        <end position="32"/>
    </location>
</feature>
<evidence type="ECO:0000313" key="4">
    <source>
        <dbReference type="Proteomes" id="UP000509383"/>
    </source>
</evidence>
<feature type="transmembrane region" description="Helical" evidence="1">
    <location>
        <begin position="110"/>
        <end position="132"/>
    </location>
</feature>
<protein>
    <recommendedName>
        <fullName evidence="6">MFS transporter</fullName>
    </recommendedName>
</protein>
<dbReference type="KEGG" id="ptw:TUM18999_08830"/>
<dbReference type="EMBL" id="AP023189">
    <property type="protein sequence ID" value="BCG22692.1"/>
    <property type="molecule type" value="Genomic_DNA"/>
</dbReference>
<keyword evidence="1" id="KW-0812">Transmembrane</keyword>
<name>A0A6J4DYT9_9PSED</name>
<evidence type="ECO:0000313" key="5">
    <source>
        <dbReference type="Proteomes" id="UP001054892"/>
    </source>
</evidence>
<proteinExistence type="predicted"/>
<sequence length="139" mass="15115">MTRNQVRRKLGLEWWAYLAIALAPLFVLNLLFGSGEPVFPALEMPLFLAAMISMFISLPLFRGYKRALIATEEALDSEEEPAAWIALASARRVAFLGAGLPAWIGAVAVFAGLNAVALVLLALGSVVIFSLYRIPRQLA</sequence>
<keyword evidence="1" id="KW-1133">Transmembrane helix</keyword>
<reference evidence="2 4" key="1">
    <citation type="submission" date="2020-05" db="EMBL/GenBank/DDBJ databases">
        <title>Characterization of novel class B3 metallo-beta-lactamase from novel Pseudomonas species.</title>
        <authorList>
            <person name="Yamada K."/>
            <person name="Aoki K."/>
            <person name="Ishii Y."/>
        </authorList>
    </citation>
    <scope>NUCLEOTIDE SEQUENCE [LARGE SCALE GENOMIC DNA]</scope>
    <source>
        <strain evidence="2 4">TUM18999</strain>
        <strain evidence="3 5">TUM20286</strain>
    </source>
</reference>
<evidence type="ECO:0000256" key="1">
    <source>
        <dbReference type="SAM" id="Phobius"/>
    </source>
</evidence>
<evidence type="ECO:0000313" key="3">
    <source>
        <dbReference type="EMBL" id="GJN54958.1"/>
    </source>
</evidence>
<keyword evidence="5" id="KW-1185">Reference proteome</keyword>
<dbReference type="Proteomes" id="UP001054892">
    <property type="component" value="Unassembled WGS sequence"/>
</dbReference>
<evidence type="ECO:0000313" key="2">
    <source>
        <dbReference type="EMBL" id="BCG22692.1"/>
    </source>
</evidence>